<gene>
    <name evidence="14 17" type="primary">coaA</name>
    <name evidence="17" type="ORF">KL86DYS2_12154</name>
</gene>
<dbReference type="Gene3D" id="3.40.50.300">
    <property type="entry name" value="P-loop containing nucleotide triphosphate hydrolases"/>
    <property type="match status" value="1"/>
</dbReference>
<evidence type="ECO:0000256" key="7">
    <source>
        <dbReference type="ARBA" id="ARBA00022490"/>
    </source>
</evidence>
<keyword evidence="9 14" id="KW-0547">Nucleotide-binding</keyword>
<dbReference type="PIRSF" id="PIRSF000545">
    <property type="entry name" value="Pantothenate_kin"/>
    <property type="match status" value="1"/>
</dbReference>
<comment type="subcellular location">
    <subcellularLocation>
        <location evidence="2 14 15">Cytoplasm</location>
    </subcellularLocation>
</comment>
<evidence type="ECO:0000256" key="8">
    <source>
        <dbReference type="ARBA" id="ARBA00022679"/>
    </source>
</evidence>
<evidence type="ECO:0000256" key="12">
    <source>
        <dbReference type="ARBA" id="ARBA00022993"/>
    </source>
</evidence>
<evidence type="ECO:0000313" key="17">
    <source>
        <dbReference type="EMBL" id="SBW01957.1"/>
    </source>
</evidence>
<dbReference type="CDD" id="cd02025">
    <property type="entry name" value="PanK"/>
    <property type="match status" value="1"/>
</dbReference>
<keyword evidence="10 14" id="KW-0418">Kinase</keyword>
<dbReference type="AlphaFoldDB" id="A0A212JRB5"/>
<comment type="similarity">
    <text evidence="4 14 15">Belongs to the prokaryotic pantothenate kinase family.</text>
</comment>
<evidence type="ECO:0000256" key="15">
    <source>
        <dbReference type="RuleBase" id="RU003530"/>
    </source>
</evidence>
<evidence type="ECO:0000256" key="5">
    <source>
        <dbReference type="ARBA" id="ARBA00012102"/>
    </source>
</evidence>
<organism evidence="17">
    <name type="scientific">uncultured Dysgonomonas sp</name>
    <dbReference type="NCBI Taxonomy" id="206096"/>
    <lineage>
        <taxon>Bacteria</taxon>
        <taxon>Pseudomonadati</taxon>
        <taxon>Bacteroidota</taxon>
        <taxon>Bacteroidia</taxon>
        <taxon>Bacteroidales</taxon>
        <taxon>Dysgonomonadaceae</taxon>
        <taxon>Dysgonomonas</taxon>
        <taxon>environmental samples</taxon>
    </lineage>
</organism>
<name>A0A212JRB5_9BACT</name>
<dbReference type="GO" id="GO:0005524">
    <property type="term" value="F:ATP binding"/>
    <property type="evidence" value="ECO:0007669"/>
    <property type="project" value="UniProtKB-UniRule"/>
</dbReference>
<dbReference type="FunFam" id="3.40.50.300:FF:000242">
    <property type="entry name" value="Pantothenate kinase"/>
    <property type="match status" value="1"/>
</dbReference>
<evidence type="ECO:0000256" key="4">
    <source>
        <dbReference type="ARBA" id="ARBA00006087"/>
    </source>
</evidence>
<evidence type="ECO:0000256" key="9">
    <source>
        <dbReference type="ARBA" id="ARBA00022741"/>
    </source>
</evidence>
<sequence>MATLPISPYMIFTREQWAALRDSEPMTLTYEELLTLQGIDYELSIDEVEDIYLPLSRLLSYYVHARVSRQSVLMRFLNQGVQKIPFIIGIAGSVSVGKSTTARVLQALLSRWKENTRVSLVTTDGFLYPNATLEEKGIMLKKGFPQSYDIKRLLQFVTDIKSGKDRVEVPRYSHLVYDIIPNEYDIVEQPDILILEGLNVLQSGMDYPSEKPRIFVSDFVDFSIYVDAEEQLLEDWYISRFMKFRQGAFTNPRSYFKSFSELSEKEAMKTAKTIWREINRKNLRKNILPTKERANLILHKGEGHSVDFVRLRK</sequence>
<dbReference type="SUPFAM" id="SSF52540">
    <property type="entry name" value="P-loop containing nucleoside triphosphate hydrolases"/>
    <property type="match status" value="1"/>
</dbReference>
<dbReference type="InterPro" id="IPR004566">
    <property type="entry name" value="PanK"/>
</dbReference>
<reference evidence="17" key="1">
    <citation type="submission" date="2016-04" db="EMBL/GenBank/DDBJ databases">
        <authorList>
            <person name="Evans L.H."/>
            <person name="Alamgir A."/>
            <person name="Owens N."/>
            <person name="Weber N.D."/>
            <person name="Virtaneva K."/>
            <person name="Barbian K."/>
            <person name="Babar A."/>
            <person name="Rosenke K."/>
        </authorList>
    </citation>
    <scope>NUCLEOTIDE SEQUENCE</scope>
    <source>
        <strain evidence="17">86-2</strain>
    </source>
</reference>
<evidence type="ECO:0000256" key="3">
    <source>
        <dbReference type="ARBA" id="ARBA00005225"/>
    </source>
</evidence>
<accession>A0A212JRB5</accession>
<dbReference type="EC" id="2.7.1.33" evidence="5 14"/>
<keyword evidence="12 14" id="KW-0173">Coenzyme A biosynthesis</keyword>
<dbReference type="RefSeq" id="WP_135105559.1">
    <property type="nucleotide sequence ID" value="NZ_CABTJG010000013.1"/>
</dbReference>
<keyword evidence="7 14" id="KW-0963">Cytoplasm</keyword>
<dbReference type="Pfam" id="PF00485">
    <property type="entry name" value="PRK"/>
    <property type="match status" value="1"/>
</dbReference>
<dbReference type="PANTHER" id="PTHR10285">
    <property type="entry name" value="URIDINE KINASE"/>
    <property type="match status" value="1"/>
</dbReference>
<evidence type="ECO:0000256" key="2">
    <source>
        <dbReference type="ARBA" id="ARBA00004496"/>
    </source>
</evidence>
<keyword evidence="11 14" id="KW-0067">ATP-binding</keyword>
<dbReference type="NCBIfam" id="TIGR00554">
    <property type="entry name" value="panK_bact"/>
    <property type="match status" value="1"/>
</dbReference>
<dbReference type="InterPro" id="IPR027417">
    <property type="entry name" value="P-loop_NTPase"/>
</dbReference>
<evidence type="ECO:0000256" key="14">
    <source>
        <dbReference type="HAMAP-Rule" id="MF_00215"/>
    </source>
</evidence>
<dbReference type="GO" id="GO:0015937">
    <property type="term" value="P:coenzyme A biosynthetic process"/>
    <property type="evidence" value="ECO:0007669"/>
    <property type="project" value="UniProtKB-UniRule"/>
</dbReference>
<keyword evidence="8 14" id="KW-0808">Transferase</keyword>
<dbReference type="EMBL" id="FLUL01000001">
    <property type="protein sequence ID" value="SBW01957.1"/>
    <property type="molecule type" value="Genomic_DNA"/>
</dbReference>
<evidence type="ECO:0000256" key="6">
    <source>
        <dbReference type="ARBA" id="ARBA00015080"/>
    </source>
</evidence>
<comment type="pathway">
    <text evidence="3 14 15">Cofactor biosynthesis; coenzyme A biosynthesis; CoA from (R)-pantothenate: step 1/5.</text>
</comment>
<dbReference type="UniPathway" id="UPA00241">
    <property type="reaction ID" value="UER00352"/>
</dbReference>
<feature type="domain" description="Phosphoribulokinase/uridine kinase" evidence="16">
    <location>
        <begin position="87"/>
        <end position="245"/>
    </location>
</feature>
<evidence type="ECO:0000256" key="13">
    <source>
        <dbReference type="ARBA" id="ARBA00032866"/>
    </source>
</evidence>
<proteinExistence type="inferred from homology"/>
<dbReference type="GO" id="GO:0004594">
    <property type="term" value="F:pantothenate kinase activity"/>
    <property type="evidence" value="ECO:0007669"/>
    <property type="project" value="UniProtKB-UniRule"/>
</dbReference>
<feature type="binding site" evidence="14">
    <location>
        <begin position="92"/>
        <end position="99"/>
    </location>
    <ligand>
        <name>ATP</name>
        <dbReference type="ChEBI" id="CHEBI:30616"/>
    </ligand>
</feature>
<evidence type="ECO:0000256" key="1">
    <source>
        <dbReference type="ARBA" id="ARBA00001206"/>
    </source>
</evidence>
<dbReference type="InterPro" id="IPR006083">
    <property type="entry name" value="PRK/URK"/>
</dbReference>
<dbReference type="HAMAP" id="MF_00215">
    <property type="entry name" value="Pantothen_kinase_1"/>
    <property type="match status" value="1"/>
</dbReference>
<evidence type="ECO:0000256" key="11">
    <source>
        <dbReference type="ARBA" id="ARBA00022840"/>
    </source>
</evidence>
<evidence type="ECO:0000259" key="16">
    <source>
        <dbReference type="Pfam" id="PF00485"/>
    </source>
</evidence>
<evidence type="ECO:0000256" key="10">
    <source>
        <dbReference type="ARBA" id="ARBA00022777"/>
    </source>
</evidence>
<comment type="catalytic activity">
    <reaction evidence="1 14 15">
        <text>(R)-pantothenate + ATP = (R)-4'-phosphopantothenate + ADP + H(+)</text>
        <dbReference type="Rhea" id="RHEA:16373"/>
        <dbReference type="ChEBI" id="CHEBI:10986"/>
        <dbReference type="ChEBI" id="CHEBI:15378"/>
        <dbReference type="ChEBI" id="CHEBI:29032"/>
        <dbReference type="ChEBI" id="CHEBI:30616"/>
        <dbReference type="ChEBI" id="CHEBI:456216"/>
        <dbReference type="EC" id="2.7.1.33"/>
    </reaction>
</comment>
<dbReference type="GO" id="GO:0005737">
    <property type="term" value="C:cytoplasm"/>
    <property type="evidence" value="ECO:0007669"/>
    <property type="project" value="UniProtKB-SubCell"/>
</dbReference>
<protein>
    <recommendedName>
        <fullName evidence="6 14">Pantothenate kinase</fullName>
        <ecNumber evidence="5 14">2.7.1.33</ecNumber>
    </recommendedName>
    <alternativeName>
        <fullName evidence="13 14">Pantothenic acid kinase</fullName>
    </alternativeName>
</protein>